<evidence type="ECO:0000259" key="8">
    <source>
        <dbReference type="PROSITE" id="PS50112"/>
    </source>
</evidence>
<feature type="transmembrane region" description="Helical" evidence="6">
    <location>
        <begin position="148"/>
        <end position="170"/>
    </location>
</feature>
<dbReference type="GO" id="GO:0006935">
    <property type="term" value="P:chemotaxis"/>
    <property type="evidence" value="ECO:0007669"/>
    <property type="project" value="UniProtKB-ARBA"/>
</dbReference>
<name>A0A233RHG1_9GAMM</name>
<dbReference type="Gene3D" id="3.30.450.20">
    <property type="entry name" value="PAS domain"/>
    <property type="match status" value="1"/>
</dbReference>
<dbReference type="SMART" id="SM00086">
    <property type="entry name" value="PAC"/>
    <property type="match status" value="1"/>
</dbReference>
<keyword evidence="5" id="KW-0175">Coiled coil</keyword>
<dbReference type="GO" id="GO:0016020">
    <property type="term" value="C:membrane"/>
    <property type="evidence" value="ECO:0007669"/>
    <property type="project" value="UniProtKB-SubCell"/>
</dbReference>
<sequence length="518" mass="56860">MNKRNQHVIDEEVSYGEREQLVSTTDKRGVITYANEVFCQVAGYTADELVGKNHNLVRHPDMPRAAFRDLWEHVQRGQAWRGAVKNRCKDGRYYWVDAYVTPIYENGEVTGYQSVRTRLDPAVRARAEQAYARLLEAQGRKRGAAGNLLRATLPWLAGAGLGALLIGAWANGGVSGLVWSLLPLAWLALCCRQQLVAGPRFFRQLSRDYDSLSRLVYSGDQPHAIADYHLGMWQARARTILGRVDDATGSLKQLAAGMLQAMHGARHDLGRQDSDTHQIAAAIDEMSATAFEITRNTQKAASNAEEAQHQCHLTQQQLEQTRQKIVELAREAEQAAEATQALSQESDRIGTLMTEIQGIADQTNLLALNAAIEAARAGEHGRGFAVVAEEVRALSTRTHGATEQIQGSIGQIQQTLGRWRTMMDANMAQSQDCVNAAEAGTESLARVVQEIDDIVGVTVEISTAAEQQQQVAEEISRNVHQISEASSANLGKIAQVEGASQELLNRSQGLNDLTRTFS</sequence>
<dbReference type="Pfam" id="PF08447">
    <property type="entry name" value="PAS_3"/>
    <property type="match status" value="1"/>
</dbReference>
<evidence type="ECO:0000259" key="7">
    <source>
        <dbReference type="PROSITE" id="PS50111"/>
    </source>
</evidence>
<proteinExistence type="inferred from homology"/>
<comment type="caution">
    <text evidence="9">The sequence shown here is derived from an EMBL/GenBank/DDBJ whole genome shotgun (WGS) entry which is preliminary data.</text>
</comment>
<reference evidence="9 10" key="1">
    <citation type="submission" date="2017-08" db="EMBL/GenBank/DDBJ databases">
        <title>A Genome Sequence of Oceanimonas doudoroffii ATCC 27123T.</title>
        <authorList>
            <person name="Brennan M.A."/>
            <person name="Maclea K.S."/>
            <person name="Mcclelland W.D."/>
            <person name="Trachtenberg A.M."/>
        </authorList>
    </citation>
    <scope>NUCLEOTIDE SEQUENCE [LARGE SCALE GENOMIC DNA]</scope>
    <source>
        <strain evidence="9 10">ATCC 27123</strain>
    </source>
</reference>
<comment type="subcellular location">
    <subcellularLocation>
        <location evidence="1">Membrane</location>
    </subcellularLocation>
</comment>
<evidence type="ECO:0000256" key="6">
    <source>
        <dbReference type="SAM" id="Phobius"/>
    </source>
</evidence>
<keyword evidence="9" id="KW-0675">Receptor</keyword>
<feature type="coiled-coil region" evidence="5">
    <location>
        <begin position="304"/>
        <end position="348"/>
    </location>
</feature>
<dbReference type="InterPro" id="IPR000014">
    <property type="entry name" value="PAS"/>
</dbReference>
<dbReference type="Proteomes" id="UP000242757">
    <property type="component" value="Unassembled WGS sequence"/>
</dbReference>
<organism evidence="9 10">
    <name type="scientific">Oceanimonas doudoroffii</name>
    <dbReference type="NCBI Taxonomy" id="84158"/>
    <lineage>
        <taxon>Bacteria</taxon>
        <taxon>Pseudomonadati</taxon>
        <taxon>Pseudomonadota</taxon>
        <taxon>Gammaproteobacteria</taxon>
        <taxon>Aeromonadales</taxon>
        <taxon>Aeromonadaceae</taxon>
        <taxon>Oceanimonas</taxon>
    </lineage>
</organism>
<dbReference type="CDD" id="cd00130">
    <property type="entry name" value="PAS"/>
    <property type="match status" value="1"/>
</dbReference>
<protein>
    <submittedName>
        <fullName evidence="9">Aerotaxis receptor Aer</fullName>
    </submittedName>
</protein>
<keyword evidence="2 4" id="KW-0807">Transducer</keyword>
<accession>A0A233RHG1</accession>
<feature type="domain" description="Methyl-accepting transducer" evidence="7">
    <location>
        <begin position="247"/>
        <end position="483"/>
    </location>
</feature>
<dbReference type="Gene3D" id="1.10.287.950">
    <property type="entry name" value="Methyl-accepting chemotaxis protein"/>
    <property type="match status" value="1"/>
</dbReference>
<dbReference type="PROSITE" id="PS50112">
    <property type="entry name" value="PAS"/>
    <property type="match status" value="1"/>
</dbReference>
<comment type="similarity">
    <text evidence="3">Belongs to the methyl-accepting chemotaxis (MCP) protein family.</text>
</comment>
<evidence type="ECO:0000313" key="10">
    <source>
        <dbReference type="Proteomes" id="UP000242757"/>
    </source>
</evidence>
<keyword evidence="6" id="KW-0812">Transmembrane</keyword>
<evidence type="ECO:0000256" key="3">
    <source>
        <dbReference type="ARBA" id="ARBA00029447"/>
    </source>
</evidence>
<dbReference type="GO" id="GO:0007165">
    <property type="term" value="P:signal transduction"/>
    <property type="evidence" value="ECO:0007669"/>
    <property type="project" value="UniProtKB-KW"/>
</dbReference>
<keyword evidence="6" id="KW-1133">Transmembrane helix</keyword>
<dbReference type="InterPro" id="IPR035965">
    <property type="entry name" value="PAS-like_dom_sf"/>
</dbReference>
<dbReference type="PROSITE" id="PS50111">
    <property type="entry name" value="CHEMOTAXIS_TRANSDUC_2"/>
    <property type="match status" value="1"/>
</dbReference>
<evidence type="ECO:0000256" key="4">
    <source>
        <dbReference type="PROSITE-ProRule" id="PRU00284"/>
    </source>
</evidence>
<dbReference type="PANTHER" id="PTHR32089:SF52">
    <property type="entry name" value="CHEMOTAXIS SIGNAL TRANSDUCTION SYSTEM METHYL ACCEPTING SENSORY TRANSDUCER WITH PAS SENSORY DOMAIN"/>
    <property type="match status" value="1"/>
</dbReference>
<dbReference type="EMBL" id="NBIM01000001">
    <property type="protein sequence ID" value="OXY82819.1"/>
    <property type="molecule type" value="Genomic_DNA"/>
</dbReference>
<dbReference type="Pfam" id="PF00015">
    <property type="entry name" value="MCPsignal"/>
    <property type="match status" value="1"/>
</dbReference>
<dbReference type="FunFam" id="1.10.287.950:FF:000001">
    <property type="entry name" value="Methyl-accepting chemotaxis sensory transducer"/>
    <property type="match status" value="1"/>
</dbReference>
<keyword evidence="6" id="KW-0472">Membrane</keyword>
<dbReference type="NCBIfam" id="TIGR00229">
    <property type="entry name" value="sensory_box"/>
    <property type="match status" value="1"/>
</dbReference>
<dbReference type="InterPro" id="IPR004089">
    <property type="entry name" value="MCPsignal_dom"/>
</dbReference>
<evidence type="ECO:0000313" key="9">
    <source>
        <dbReference type="EMBL" id="OXY82819.1"/>
    </source>
</evidence>
<dbReference type="InterPro" id="IPR001610">
    <property type="entry name" value="PAC"/>
</dbReference>
<dbReference type="AlphaFoldDB" id="A0A233RHG1"/>
<feature type="domain" description="PAS" evidence="8">
    <location>
        <begin position="26"/>
        <end position="61"/>
    </location>
</feature>
<evidence type="ECO:0000256" key="2">
    <source>
        <dbReference type="ARBA" id="ARBA00023224"/>
    </source>
</evidence>
<dbReference type="InterPro" id="IPR013655">
    <property type="entry name" value="PAS_fold_3"/>
</dbReference>
<dbReference type="SUPFAM" id="SSF58104">
    <property type="entry name" value="Methyl-accepting chemotaxis protein (MCP) signaling domain"/>
    <property type="match status" value="1"/>
</dbReference>
<gene>
    <name evidence="9" type="ORF">B6S08_04735</name>
</gene>
<dbReference type="SUPFAM" id="SSF55785">
    <property type="entry name" value="PYP-like sensor domain (PAS domain)"/>
    <property type="match status" value="1"/>
</dbReference>
<evidence type="ECO:0000256" key="1">
    <source>
        <dbReference type="ARBA" id="ARBA00004370"/>
    </source>
</evidence>
<dbReference type="PANTHER" id="PTHR32089">
    <property type="entry name" value="METHYL-ACCEPTING CHEMOTAXIS PROTEIN MCPB"/>
    <property type="match status" value="1"/>
</dbReference>
<dbReference type="OrthoDB" id="5675566at2"/>
<keyword evidence="10" id="KW-1185">Reference proteome</keyword>
<evidence type="ECO:0000256" key="5">
    <source>
        <dbReference type="SAM" id="Coils"/>
    </source>
</evidence>
<dbReference type="SMART" id="SM00283">
    <property type="entry name" value="MA"/>
    <property type="match status" value="1"/>
</dbReference>
<dbReference type="RefSeq" id="WP_094199597.1">
    <property type="nucleotide sequence ID" value="NZ_NBIM01000001.1"/>
</dbReference>